<dbReference type="EMBL" id="VFEQ01000015">
    <property type="protein sequence ID" value="TWR55557.1"/>
    <property type="molecule type" value="Genomic_DNA"/>
</dbReference>
<reference evidence="1 2" key="1">
    <citation type="submission" date="2019-06" db="EMBL/GenBank/DDBJ databases">
        <title>Pseudomonas bimorpha sp. nov. isolated from bovine raw milk and skim milk concentrate.</title>
        <authorList>
            <person name="Hofmann K."/>
            <person name="Huptas C."/>
            <person name="Doll E."/>
            <person name="Scherer S."/>
            <person name="Wenning M."/>
        </authorList>
    </citation>
    <scope>NUCLEOTIDE SEQUENCE [LARGE SCALE GENOMIC DNA]</scope>
    <source>
        <strain evidence="1 2">DSM 13124</strain>
    </source>
</reference>
<dbReference type="Proteomes" id="UP000316123">
    <property type="component" value="Unassembled WGS sequence"/>
</dbReference>
<proteinExistence type="predicted"/>
<name>A0A9X9BRI1_PSEMA</name>
<sequence length="89" mass="9625">MKKTVTAYCFISGHIDFGGYVPEGAFGLAEGEDKTVRQILATNADWDKTTMFVPGVRNAQGQREGITAIAQFIQLLGENNQSGFRALGV</sequence>
<dbReference type="AlphaFoldDB" id="A0A9X9BRI1"/>
<comment type="caution">
    <text evidence="1">The sequence shown here is derived from an EMBL/GenBank/DDBJ whole genome shotgun (WGS) entry which is preliminary data.</text>
</comment>
<evidence type="ECO:0000313" key="1">
    <source>
        <dbReference type="EMBL" id="TWR55557.1"/>
    </source>
</evidence>
<dbReference type="RefSeq" id="WP_074846157.1">
    <property type="nucleotide sequence ID" value="NZ_FNSU01000003.1"/>
</dbReference>
<protein>
    <submittedName>
        <fullName evidence="1">Host nuclease inhibitor protein</fullName>
    </submittedName>
</protein>
<organism evidence="1 2">
    <name type="scientific">Pseudomonas marginalis</name>
    <name type="common">Pseudomonas panacis</name>
    <dbReference type="NCBI Taxonomy" id="298"/>
    <lineage>
        <taxon>Bacteria</taxon>
        <taxon>Pseudomonadati</taxon>
        <taxon>Pseudomonadota</taxon>
        <taxon>Gammaproteobacteria</taxon>
        <taxon>Pseudomonadales</taxon>
        <taxon>Pseudomonadaceae</taxon>
        <taxon>Pseudomonas</taxon>
    </lineage>
</organism>
<gene>
    <name evidence="1" type="ORF">FIV41_20785</name>
</gene>
<accession>A0A9X9BRI1</accession>
<dbReference type="OrthoDB" id="6431873at2"/>
<evidence type="ECO:0000313" key="2">
    <source>
        <dbReference type="Proteomes" id="UP000316123"/>
    </source>
</evidence>